<dbReference type="PANTHER" id="PTHR30383">
    <property type="entry name" value="THIOESTERASE 1/PROTEASE 1/LYSOPHOSPHOLIPASE L1"/>
    <property type="match status" value="1"/>
</dbReference>
<accession>A0A8J7J5A9</accession>
<evidence type="ECO:0000259" key="1">
    <source>
        <dbReference type="Pfam" id="PF13472"/>
    </source>
</evidence>
<dbReference type="PANTHER" id="PTHR30383:SF5">
    <property type="entry name" value="SGNH HYDROLASE-TYPE ESTERASE DOMAIN-CONTAINING PROTEIN"/>
    <property type="match status" value="1"/>
</dbReference>
<reference evidence="4" key="1">
    <citation type="submission" date="2020-12" db="EMBL/GenBank/DDBJ databases">
        <title>Snuella sp. nov., isolated from sediment in Incheon.</title>
        <authorList>
            <person name="Kim W."/>
        </authorList>
    </citation>
    <scope>NUCLEOTIDE SEQUENCE</scope>
    <source>
        <strain evidence="4">CAU 1569</strain>
    </source>
</reference>
<dbReference type="AlphaFoldDB" id="A0A8J7J5A9"/>
<dbReference type="InterPro" id="IPR013830">
    <property type="entry name" value="SGNH_hydro"/>
</dbReference>
<dbReference type="GO" id="GO:0004622">
    <property type="term" value="F:phosphatidylcholine lysophospholipase activity"/>
    <property type="evidence" value="ECO:0007669"/>
    <property type="project" value="TreeGrafter"/>
</dbReference>
<dbReference type="InterPro" id="IPR051532">
    <property type="entry name" value="Ester_Hydrolysis_Enzymes"/>
</dbReference>
<feature type="domain" description="SGNH hydrolase-type esterase" evidence="1">
    <location>
        <begin position="416"/>
        <end position="579"/>
    </location>
</feature>
<comment type="caution">
    <text evidence="4">The sequence shown here is derived from an EMBL/GenBank/DDBJ whole genome shotgun (WGS) entry which is preliminary data.</text>
</comment>
<dbReference type="Gene3D" id="2.60.120.260">
    <property type="entry name" value="Galactose-binding domain-like"/>
    <property type="match status" value="1"/>
</dbReference>
<dbReference type="RefSeq" id="WP_199115722.1">
    <property type="nucleotide sequence ID" value="NZ_JAELVQ010000017.1"/>
</dbReference>
<keyword evidence="4" id="KW-0378">Hydrolase</keyword>
<proteinExistence type="predicted"/>
<evidence type="ECO:0000259" key="3">
    <source>
        <dbReference type="Pfam" id="PF14607"/>
    </source>
</evidence>
<name>A0A8J7J5A9_9FLAO</name>
<organism evidence="4 5">
    <name type="scientific">Snuella sedimenti</name>
    <dbReference type="NCBI Taxonomy" id="2798802"/>
    <lineage>
        <taxon>Bacteria</taxon>
        <taxon>Pseudomonadati</taxon>
        <taxon>Bacteroidota</taxon>
        <taxon>Flavobacteriia</taxon>
        <taxon>Flavobacteriales</taxon>
        <taxon>Flavobacteriaceae</taxon>
        <taxon>Snuella</taxon>
    </lineage>
</organism>
<dbReference type="InterPro" id="IPR036514">
    <property type="entry name" value="SGNH_hydro_sf"/>
</dbReference>
<evidence type="ECO:0000313" key="4">
    <source>
        <dbReference type="EMBL" id="MBJ6368963.1"/>
    </source>
</evidence>
<dbReference type="Pfam" id="PF14607">
    <property type="entry name" value="GxDLY"/>
    <property type="match status" value="1"/>
</dbReference>
<protein>
    <submittedName>
        <fullName evidence="4">SGNH/GDSL hydrolase family protein</fullName>
    </submittedName>
</protein>
<feature type="domain" description="SGNH hydrolase-type esterase N-terminal" evidence="3">
    <location>
        <begin position="27"/>
        <end position="179"/>
    </location>
</feature>
<dbReference type="Pfam" id="PF13472">
    <property type="entry name" value="Lipase_GDSL_2"/>
    <property type="match status" value="1"/>
</dbReference>
<sequence length="593" mass="67345">MKEVKCILLFFVFVTTLGFSQETTELSWWNPVHSPFHVVEGQGWTQPNIKNYNRLPDTAEGKVRKPVWNLSKQSAGLSIRFITNSQNIVVRYKVRGGKAFNHMPATGVSGVDLYTKTNDGEWLWNRGQYTFGDTITYNYTNLKLKKASHHNKGQEYVLYLPLYNEVDWLEIGTETNAVFNALPKRREKPIVVYGTSIAQGACASRPGMAWTSILGRNIDRPIINLGFSGNGRLEDEVLDYIETIDAKLYILDCLPNLSPTKERTLDFVFQRIVASVKRLKSKHPSTPILLVAHSGYSDGNTNKERYEIYSELNKALQIAYEQLVSEGVKDIYVLTKEELGLGIDSYVDGTHPSDLGMLHYAKAYEARIRDIIKEPVGNTVTTIPVTQNRDADVYNWNMRHQNILETNKIKPPKVCFIGNSIVHQWGGVPNMAVVNGADSWERYFEELGVRNVGYGWDRVENVLWRVYHDELDGFEAEQILLKIGTNNLHLNTNEEIIEGLRFLVLAIKERQPKAKIAVLGILPRRDQEARIKTLNLNIEKITKTLQVNYLSVGNALLNAKGLINESLFRDGLHPNAKGYNTIAPFIESYLLNK</sequence>
<keyword evidence="5" id="KW-1185">Reference proteome</keyword>
<gene>
    <name evidence="4" type="ORF">JF259_12775</name>
</gene>
<evidence type="ECO:0000259" key="2">
    <source>
        <dbReference type="Pfam" id="PF14606"/>
    </source>
</evidence>
<evidence type="ECO:0000313" key="5">
    <source>
        <dbReference type="Proteomes" id="UP000610931"/>
    </source>
</evidence>
<dbReference type="Pfam" id="PF14606">
    <property type="entry name" value="Lipase_GDSL_3"/>
    <property type="match status" value="1"/>
</dbReference>
<dbReference type="Proteomes" id="UP000610931">
    <property type="component" value="Unassembled WGS sequence"/>
</dbReference>
<dbReference type="EMBL" id="JAELVQ010000017">
    <property type="protein sequence ID" value="MBJ6368963.1"/>
    <property type="molecule type" value="Genomic_DNA"/>
</dbReference>
<dbReference type="InterPro" id="IPR032740">
    <property type="entry name" value="GxDLY"/>
</dbReference>
<feature type="domain" description="SGNH hydrolase-type esterase" evidence="2">
    <location>
        <begin position="187"/>
        <end position="368"/>
    </location>
</feature>
<dbReference type="SUPFAM" id="SSF52266">
    <property type="entry name" value="SGNH hydrolase"/>
    <property type="match status" value="2"/>
</dbReference>
<dbReference type="Gene3D" id="3.40.50.1110">
    <property type="entry name" value="SGNH hydrolase"/>
    <property type="match status" value="2"/>
</dbReference>